<dbReference type="GO" id="GO:0004521">
    <property type="term" value="F:RNA endonuclease activity"/>
    <property type="evidence" value="ECO:0007669"/>
    <property type="project" value="InterPro"/>
</dbReference>
<dbReference type="AlphaFoldDB" id="W6S1M3"/>
<reference evidence="7 8" key="1">
    <citation type="submission" date="2013-11" db="EMBL/GenBank/DDBJ databases">
        <title>Complete genome sequence of Clostridum sp. M2/40.</title>
        <authorList>
            <person name="Wibberg D."/>
            <person name="Puehler A."/>
            <person name="Schlueter A."/>
        </authorList>
    </citation>
    <scope>NUCLEOTIDE SEQUENCE [LARGE SCALE GENOMIC DNA]</scope>
    <source>
        <strain evidence="8">M2/40</strain>
    </source>
</reference>
<evidence type="ECO:0000256" key="2">
    <source>
        <dbReference type="ARBA" id="ARBA00009006"/>
    </source>
</evidence>
<dbReference type="PATRIC" id="fig|1216932.3.peg.1015"/>
<protein>
    <recommendedName>
        <fullName evidence="3">Ribonuclease</fullName>
    </recommendedName>
</protein>
<name>W6S1M3_9CLOT</name>
<evidence type="ECO:0000256" key="1">
    <source>
        <dbReference type="ARBA" id="ARBA00004613"/>
    </source>
</evidence>
<proteinExistence type="inferred from homology"/>
<dbReference type="Proteomes" id="UP000019426">
    <property type="component" value="Chromosome M2/40_rep1"/>
</dbReference>
<dbReference type="GO" id="GO:0016787">
    <property type="term" value="F:hydrolase activity"/>
    <property type="evidence" value="ECO:0007669"/>
    <property type="project" value="UniProtKB-KW"/>
</dbReference>
<keyword evidence="5" id="KW-0540">Nuclease</keyword>
<dbReference type="GO" id="GO:0003723">
    <property type="term" value="F:RNA binding"/>
    <property type="evidence" value="ECO:0007669"/>
    <property type="project" value="InterPro"/>
</dbReference>
<dbReference type="RefSeq" id="WP_341349774.1">
    <property type="nucleotide sequence ID" value="NZ_HG917868.1"/>
</dbReference>
<dbReference type="SUPFAM" id="SSF53933">
    <property type="entry name" value="Microbial ribonucleases"/>
    <property type="match status" value="1"/>
</dbReference>
<organism evidence="7 8">
    <name type="scientific">Clostridium bornimense</name>
    <dbReference type="NCBI Taxonomy" id="1216932"/>
    <lineage>
        <taxon>Bacteria</taxon>
        <taxon>Bacillati</taxon>
        <taxon>Bacillota</taxon>
        <taxon>Clostridia</taxon>
        <taxon>Eubacteriales</taxon>
        <taxon>Clostridiaceae</taxon>
        <taxon>Clostridium</taxon>
    </lineage>
</organism>
<dbReference type="InterPro" id="IPR001887">
    <property type="entry name" value="Barnase"/>
</dbReference>
<dbReference type="KEGG" id="clt:CM240_1028"/>
<keyword evidence="4" id="KW-0964">Secreted</keyword>
<evidence type="ECO:0000313" key="7">
    <source>
        <dbReference type="EMBL" id="CDM68192.1"/>
    </source>
</evidence>
<evidence type="ECO:0000256" key="6">
    <source>
        <dbReference type="ARBA" id="ARBA00022801"/>
    </source>
</evidence>
<dbReference type="EMBL" id="HG917868">
    <property type="protein sequence ID" value="CDM68192.1"/>
    <property type="molecule type" value="Genomic_DNA"/>
</dbReference>
<dbReference type="Gene3D" id="3.40.20.20">
    <property type="match status" value="2"/>
</dbReference>
<evidence type="ECO:0000256" key="5">
    <source>
        <dbReference type="ARBA" id="ARBA00022722"/>
    </source>
</evidence>
<dbReference type="InterPro" id="IPR000026">
    <property type="entry name" value="N1-like"/>
</dbReference>
<evidence type="ECO:0000256" key="4">
    <source>
        <dbReference type="ARBA" id="ARBA00022525"/>
    </source>
</evidence>
<accession>W6S1M3</accession>
<gene>
    <name evidence="7" type="ORF">CM240_1028</name>
</gene>
<comment type="similarity">
    <text evidence="2">Belongs to the ribonuclease N1/T1 family.</text>
</comment>
<dbReference type="InterPro" id="IPR016191">
    <property type="entry name" value="Ribonuclease/ribotoxin"/>
</dbReference>
<sequence>MKKFNNKLSIIIFSILVFAVGLGFVSPDVLDHFKNNNTVIENTTADNNIIDNNTTTSNNSDTINENKILDGFQEVADYIHQYNKLPDNFITKKEAMNLGWSPGDDLWKYAPNKSIGGDYFGNYENSLPTKEGRTWTECDINYKGGSRGSDRIVFSNDGLIYGTSDHYKTFIQYY</sequence>
<evidence type="ECO:0000256" key="3">
    <source>
        <dbReference type="ARBA" id="ARBA00022214"/>
    </source>
</evidence>
<dbReference type="PRINTS" id="PR00117">
    <property type="entry name" value="BARNASE"/>
</dbReference>
<dbReference type="eggNOG" id="COG4290">
    <property type="taxonomic scope" value="Bacteria"/>
</dbReference>
<dbReference type="HOGENOM" id="CLU_104572_1_0_9"/>
<keyword evidence="6" id="KW-0378">Hydrolase</keyword>
<evidence type="ECO:0000313" key="8">
    <source>
        <dbReference type="Proteomes" id="UP000019426"/>
    </source>
</evidence>
<keyword evidence="8" id="KW-1185">Reference proteome</keyword>
<dbReference type="STRING" id="1216932.CM240_1028"/>
<dbReference type="Pfam" id="PF00545">
    <property type="entry name" value="Ribonuclease"/>
    <property type="match status" value="1"/>
</dbReference>
<dbReference type="InterPro" id="IPR053753">
    <property type="entry name" value="RNase_N1/T1-like_sf"/>
</dbReference>
<dbReference type="GO" id="GO:0005576">
    <property type="term" value="C:extracellular region"/>
    <property type="evidence" value="ECO:0007669"/>
    <property type="project" value="UniProtKB-SubCell"/>
</dbReference>
<comment type="subcellular location">
    <subcellularLocation>
        <location evidence="1">Secreted</location>
    </subcellularLocation>
</comment>